<organism evidence="6 7">
    <name type="scientific">Agromyces seonyuensis</name>
    <dbReference type="NCBI Taxonomy" id="2662446"/>
    <lineage>
        <taxon>Bacteria</taxon>
        <taxon>Bacillati</taxon>
        <taxon>Actinomycetota</taxon>
        <taxon>Actinomycetes</taxon>
        <taxon>Micrococcales</taxon>
        <taxon>Microbacteriaceae</taxon>
        <taxon>Agromyces</taxon>
    </lineage>
</organism>
<feature type="transmembrane region" description="Helical" evidence="5">
    <location>
        <begin position="99"/>
        <end position="119"/>
    </location>
</feature>
<feature type="transmembrane region" description="Helical" evidence="5">
    <location>
        <begin position="72"/>
        <end position="93"/>
    </location>
</feature>
<sequence>MLIAAWIVSGLAGLLFFAAGLMKTVRPKTALAESGMAWTEDFNAPQVKFIGIAEVLGGLGLILPVATGILPWLTPVAAFALTIIMIGATVVHVRRSEPFVPALVLTLLAAAAGVLWLLAA</sequence>
<keyword evidence="2 5" id="KW-0812">Transmembrane</keyword>
<dbReference type="AlphaFoldDB" id="A0A6I4NWC8"/>
<name>A0A6I4NWC8_9MICO</name>
<dbReference type="Proteomes" id="UP000438182">
    <property type="component" value="Unassembled WGS sequence"/>
</dbReference>
<evidence type="ECO:0000256" key="1">
    <source>
        <dbReference type="ARBA" id="ARBA00004141"/>
    </source>
</evidence>
<evidence type="ECO:0000256" key="3">
    <source>
        <dbReference type="ARBA" id="ARBA00022989"/>
    </source>
</evidence>
<proteinExistence type="predicted"/>
<feature type="transmembrane region" description="Helical" evidence="5">
    <location>
        <begin position="46"/>
        <end position="65"/>
    </location>
</feature>
<dbReference type="EMBL" id="WSTA01000030">
    <property type="protein sequence ID" value="MWB98593.1"/>
    <property type="molecule type" value="Genomic_DNA"/>
</dbReference>
<accession>A0A6I4NWC8</accession>
<keyword evidence="3 5" id="KW-1133">Transmembrane helix</keyword>
<evidence type="ECO:0000313" key="6">
    <source>
        <dbReference type="EMBL" id="MWB98593.1"/>
    </source>
</evidence>
<dbReference type="Pfam" id="PF13564">
    <property type="entry name" value="DoxX_2"/>
    <property type="match status" value="1"/>
</dbReference>
<comment type="subcellular location">
    <subcellularLocation>
        <location evidence="1">Membrane</location>
        <topology evidence="1">Multi-pass membrane protein</topology>
    </subcellularLocation>
</comment>
<protein>
    <submittedName>
        <fullName evidence="6">DoxX family protein</fullName>
    </submittedName>
</protein>
<dbReference type="GO" id="GO:0016020">
    <property type="term" value="C:membrane"/>
    <property type="evidence" value="ECO:0007669"/>
    <property type="project" value="UniProtKB-SubCell"/>
</dbReference>
<dbReference type="RefSeq" id="WP_160424064.1">
    <property type="nucleotide sequence ID" value="NZ_WSTA01000030.1"/>
</dbReference>
<reference evidence="6 7" key="1">
    <citation type="submission" date="2019-12" db="EMBL/GenBank/DDBJ databases">
        <authorList>
            <person name="Kim Y.S."/>
        </authorList>
    </citation>
    <scope>NUCLEOTIDE SEQUENCE [LARGE SCALE GENOMIC DNA]</scope>
    <source>
        <strain evidence="6 7">MMS17-SY077</strain>
    </source>
</reference>
<keyword evidence="4 5" id="KW-0472">Membrane</keyword>
<evidence type="ECO:0000256" key="2">
    <source>
        <dbReference type="ARBA" id="ARBA00022692"/>
    </source>
</evidence>
<evidence type="ECO:0000256" key="5">
    <source>
        <dbReference type="SAM" id="Phobius"/>
    </source>
</evidence>
<evidence type="ECO:0000313" key="7">
    <source>
        <dbReference type="Proteomes" id="UP000438182"/>
    </source>
</evidence>
<gene>
    <name evidence="6" type="ORF">GB864_08535</name>
</gene>
<keyword evidence="7" id="KW-1185">Reference proteome</keyword>
<evidence type="ECO:0000256" key="4">
    <source>
        <dbReference type="ARBA" id="ARBA00023136"/>
    </source>
</evidence>
<dbReference type="InterPro" id="IPR032808">
    <property type="entry name" value="DoxX"/>
</dbReference>
<comment type="caution">
    <text evidence="6">The sequence shown here is derived from an EMBL/GenBank/DDBJ whole genome shotgun (WGS) entry which is preliminary data.</text>
</comment>